<keyword evidence="3" id="KW-0808">Transferase</keyword>
<dbReference type="PANTHER" id="PTHR43867">
    <property type="entry name" value="CELLULOSE SYNTHASE CATALYTIC SUBUNIT A [UDP-FORMING]"/>
    <property type="match status" value="1"/>
</dbReference>
<evidence type="ECO:0000256" key="4">
    <source>
        <dbReference type="ARBA" id="ARBA00022692"/>
    </source>
</evidence>
<dbReference type="InterPro" id="IPR050321">
    <property type="entry name" value="Glycosyltr_2/OpgH_subfam"/>
</dbReference>
<organism evidence="9 10">
    <name type="scientific">Frankia canadensis</name>
    <dbReference type="NCBI Taxonomy" id="1836972"/>
    <lineage>
        <taxon>Bacteria</taxon>
        <taxon>Bacillati</taxon>
        <taxon>Actinomycetota</taxon>
        <taxon>Actinomycetes</taxon>
        <taxon>Frankiales</taxon>
        <taxon>Frankiaceae</taxon>
        <taxon>Frankia</taxon>
    </lineage>
</organism>
<feature type="transmembrane region" description="Helical" evidence="7">
    <location>
        <begin position="405"/>
        <end position="426"/>
    </location>
</feature>
<evidence type="ECO:0000256" key="7">
    <source>
        <dbReference type="SAM" id="Phobius"/>
    </source>
</evidence>
<dbReference type="SUPFAM" id="SSF53448">
    <property type="entry name" value="Nucleotide-diphospho-sugar transferases"/>
    <property type="match status" value="1"/>
</dbReference>
<dbReference type="Proteomes" id="UP000234331">
    <property type="component" value="Unassembled WGS sequence"/>
</dbReference>
<dbReference type="RefSeq" id="WP_101835950.1">
    <property type="nucleotide sequence ID" value="NZ_FZMO01000548.1"/>
</dbReference>
<keyword evidence="5 7" id="KW-1133">Transmembrane helix</keyword>
<dbReference type="InterPro" id="IPR001173">
    <property type="entry name" value="Glyco_trans_2-like"/>
</dbReference>
<keyword evidence="2" id="KW-0328">Glycosyltransferase</keyword>
<evidence type="ECO:0000256" key="2">
    <source>
        <dbReference type="ARBA" id="ARBA00022676"/>
    </source>
</evidence>
<comment type="subcellular location">
    <subcellularLocation>
        <location evidence="1">Membrane</location>
        <topology evidence="1">Multi-pass membrane protein</topology>
    </subcellularLocation>
</comment>
<dbReference type="Pfam" id="PF13632">
    <property type="entry name" value="Glyco_trans_2_3"/>
    <property type="match status" value="1"/>
</dbReference>
<dbReference type="PANTHER" id="PTHR43867:SF2">
    <property type="entry name" value="CELLULOSE SYNTHASE CATALYTIC SUBUNIT A [UDP-FORMING]"/>
    <property type="match status" value="1"/>
</dbReference>
<evidence type="ECO:0000259" key="8">
    <source>
        <dbReference type="Pfam" id="PF13632"/>
    </source>
</evidence>
<dbReference type="Gene3D" id="3.90.550.10">
    <property type="entry name" value="Spore Coat Polysaccharide Biosynthesis Protein SpsA, Chain A"/>
    <property type="match status" value="1"/>
</dbReference>
<sequence length="617" mass="69560">MRNALREDTSADHPSTGVGQLTIPLQYRLPERDHPDGPHRGAVARVQAAKVLDRRQTWQYRLILAVWLGAVVFFWQWWLQASNVGSLPLFVLMSLSFFYVGTFLSTMYMVFVGNMRRPVPVPVRQAERASRIGRVAVISLTVPGSESLEIVHRQLVAMSRIRYPHDSWILVDKVHSPEIQKLAGDMGVRYFCRHDQGRWGKAGVVGWNRRFPPFQRKTKAGNVNSWLDAHGHRYTHFTQLDIDHIPNTDYLDQVLGYFADPVVKWVQAPSVYGNFEYWTARGAAEQELGLQGPLQMGFYGFSRTPFIIGSHCTYDTAAILEIGGFQPTRAEDHLDTVCLAARGYEGVFVPDVLAVGDGPETFETYLSQQFAWAYSMIEVLLRHTPRLLRRYRPRQALQFLFAQTWYTFWSLSMLILFVLPLAALVLDWRIARVHYLDFLAHSVPITVAATLIWMWSRPWHVPAGIRLTWRGVVLHAARWVIVLSALVQVILRVKKPYMITKKGVGADGAALPLGLVAPYIAMVVLPLASCWYYLAVYGSGATAGYLLFALQDALVFLLVLVFVLAQEVRSAAAGEPRLAARLRCQSRPLATTTTLTVALVATAVACWPPLWTAISSW</sequence>
<feature type="transmembrane region" description="Helical" evidence="7">
    <location>
        <begin position="60"/>
        <end position="78"/>
    </location>
</feature>
<reference evidence="9 10" key="1">
    <citation type="submission" date="2017-06" db="EMBL/GenBank/DDBJ databases">
        <authorList>
            <person name="Kim H.J."/>
            <person name="Triplett B.A."/>
        </authorList>
    </citation>
    <scope>NUCLEOTIDE SEQUENCE [LARGE SCALE GENOMIC DNA]</scope>
    <source>
        <strain evidence="9">FRACA_ARgP5</strain>
    </source>
</reference>
<evidence type="ECO:0000256" key="3">
    <source>
        <dbReference type="ARBA" id="ARBA00022679"/>
    </source>
</evidence>
<dbReference type="EMBL" id="FZMO01000548">
    <property type="protein sequence ID" value="SNQ51787.1"/>
    <property type="molecule type" value="Genomic_DNA"/>
</dbReference>
<feature type="domain" description="Glycosyltransferase 2-like" evidence="8">
    <location>
        <begin position="238"/>
        <end position="449"/>
    </location>
</feature>
<dbReference type="GO" id="GO:0005886">
    <property type="term" value="C:plasma membrane"/>
    <property type="evidence" value="ECO:0007669"/>
    <property type="project" value="TreeGrafter"/>
</dbReference>
<gene>
    <name evidence="9" type="ORF">FRACA_800004</name>
</gene>
<feature type="transmembrane region" description="Helical" evidence="7">
    <location>
        <begin position="513"/>
        <end position="534"/>
    </location>
</feature>
<name>A0A2I2L1P2_9ACTN</name>
<evidence type="ECO:0000256" key="6">
    <source>
        <dbReference type="ARBA" id="ARBA00023136"/>
    </source>
</evidence>
<feature type="transmembrane region" description="Helical" evidence="7">
    <location>
        <begin position="90"/>
        <end position="111"/>
    </location>
</feature>
<protein>
    <submittedName>
        <fullName evidence="9">Cellulose synthase</fullName>
    </submittedName>
</protein>
<feature type="transmembrane region" description="Helical" evidence="7">
    <location>
        <begin position="132"/>
        <end position="151"/>
    </location>
</feature>
<feature type="transmembrane region" description="Helical" evidence="7">
    <location>
        <begin position="438"/>
        <end position="456"/>
    </location>
</feature>
<dbReference type="GO" id="GO:0016758">
    <property type="term" value="F:hexosyltransferase activity"/>
    <property type="evidence" value="ECO:0007669"/>
    <property type="project" value="TreeGrafter"/>
</dbReference>
<dbReference type="OrthoDB" id="9806824at2"/>
<feature type="transmembrane region" description="Helical" evidence="7">
    <location>
        <begin position="546"/>
        <end position="568"/>
    </location>
</feature>
<keyword evidence="4 7" id="KW-0812">Transmembrane</keyword>
<keyword evidence="10" id="KW-1185">Reference proteome</keyword>
<feature type="transmembrane region" description="Helical" evidence="7">
    <location>
        <begin position="476"/>
        <end position="493"/>
    </location>
</feature>
<feature type="transmembrane region" description="Helical" evidence="7">
    <location>
        <begin position="589"/>
        <end position="610"/>
    </location>
</feature>
<accession>A0A2I2L1P2</accession>
<dbReference type="InterPro" id="IPR029044">
    <property type="entry name" value="Nucleotide-diphossugar_trans"/>
</dbReference>
<evidence type="ECO:0000256" key="5">
    <source>
        <dbReference type="ARBA" id="ARBA00022989"/>
    </source>
</evidence>
<evidence type="ECO:0000313" key="10">
    <source>
        <dbReference type="Proteomes" id="UP000234331"/>
    </source>
</evidence>
<keyword evidence="6 7" id="KW-0472">Membrane</keyword>
<evidence type="ECO:0000313" key="9">
    <source>
        <dbReference type="EMBL" id="SNQ51787.1"/>
    </source>
</evidence>
<evidence type="ECO:0000256" key="1">
    <source>
        <dbReference type="ARBA" id="ARBA00004141"/>
    </source>
</evidence>
<proteinExistence type="predicted"/>
<dbReference type="AlphaFoldDB" id="A0A2I2L1P2"/>